<dbReference type="InterPro" id="IPR036291">
    <property type="entry name" value="NAD(P)-bd_dom_sf"/>
</dbReference>
<keyword evidence="7" id="KW-1185">Reference proteome</keyword>
<comment type="caution">
    <text evidence="6">The sequence shown here is derived from an EMBL/GenBank/DDBJ whole genome shotgun (WGS) entry which is preliminary data.</text>
</comment>
<reference evidence="7" key="1">
    <citation type="journal article" date="2019" name="Int. J. Syst. Evol. Microbiol.">
        <title>The Global Catalogue of Microorganisms (GCM) 10K type strain sequencing project: providing services to taxonomists for standard genome sequencing and annotation.</title>
        <authorList>
            <consortium name="The Broad Institute Genomics Platform"/>
            <consortium name="The Broad Institute Genome Sequencing Center for Infectious Disease"/>
            <person name="Wu L."/>
            <person name="Ma J."/>
        </authorList>
    </citation>
    <scope>NUCLEOTIDE SEQUENCE [LARGE SCALE GENOMIC DNA]</scope>
    <source>
        <strain evidence="7">CCUG 42001</strain>
    </source>
</reference>
<dbReference type="Pfam" id="PF03446">
    <property type="entry name" value="NAD_binding_2"/>
    <property type="match status" value="1"/>
</dbReference>
<organism evidence="6 7">
    <name type="scientific">Sporolactobacillus kofuensis</name>
    <dbReference type="NCBI Taxonomy" id="269672"/>
    <lineage>
        <taxon>Bacteria</taxon>
        <taxon>Bacillati</taxon>
        <taxon>Bacillota</taxon>
        <taxon>Bacilli</taxon>
        <taxon>Bacillales</taxon>
        <taxon>Sporolactobacillaceae</taxon>
        <taxon>Sporolactobacillus</taxon>
    </lineage>
</organism>
<gene>
    <name evidence="6" type="primary">garR</name>
    <name evidence="6" type="ORF">ACFP7A_04550</name>
</gene>
<evidence type="ECO:0000259" key="4">
    <source>
        <dbReference type="Pfam" id="PF03446"/>
    </source>
</evidence>
<name>A0ABW1WFB6_9BACL</name>
<dbReference type="InterPro" id="IPR008927">
    <property type="entry name" value="6-PGluconate_DH-like_C_sf"/>
</dbReference>
<dbReference type="SUPFAM" id="SSF51735">
    <property type="entry name" value="NAD(P)-binding Rossmann-fold domains"/>
    <property type="match status" value="1"/>
</dbReference>
<dbReference type="PANTHER" id="PTHR43060:SF3">
    <property type="entry name" value="2-HYDROXY-3-OXOPROPIONATE REDUCTASE"/>
    <property type="match status" value="1"/>
</dbReference>
<dbReference type="InterPro" id="IPR015815">
    <property type="entry name" value="HIBADH-related"/>
</dbReference>
<dbReference type="InterPro" id="IPR006398">
    <property type="entry name" value="Tartro_sem_red"/>
</dbReference>
<proteinExistence type="inferred from homology"/>
<dbReference type="PIRSF" id="PIRSF000103">
    <property type="entry name" value="HIBADH"/>
    <property type="match status" value="1"/>
</dbReference>
<evidence type="ECO:0000313" key="7">
    <source>
        <dbReference type="Proteomes" id="UP001596267"/>
    </source>
</evidence>
<dbReference type="PANTHER" id="PTHR43060">
    <property type="entry name" value="3-HYDROXYISOBUTYRATE DEHYDROGENASE-LIKE 1, MITOCHONDRIAL-RELATED"/>
    <property type="match status" value="1"/>
</dbReference>
<protein>
    <submittedName>
        <fullName evidence="6">2-hydroxy-3-oxopropionate reductase</fullName>
        <ecNumber evidence="6">1.1.1.60</ecNumber>
    </submittedName>
</protein>
<accession>A0ABW1WFB6</accession>
<feature type="domain" description="3-hydroxyisobutyrate dehydrogenase-like NAD-binding" evidence="5">
    <location>
        <begin position="166"/>
        <end position="286"/>
    </location>
</feature>
<evidence type="ECO:0000256" key="3">
    <source>
        <dbReference type="ARBA" id="ARBA00023027"/>
    </source>
</evidence>
<dbReference type="NCBIfam" id="NF008592">
    <property type="entry name" value="PRK11559.1"/>
    <property type="match status" value="1"/>
</dbReference>
<dbReference type="EC" id="1.1.1.60" evidence="6"/>
<keyword evidence="3" id="KW-0520">NAD</keyword>
<dbReference type="GO" id="GO:0008679">
    <property type="term" value="F:2-hydroxy-3-oxopropionate reductase activity"/>
    <property type="evidence" value="ECO:0007669"/>
    <property type="project" value="UniProtKB-EC"/>
</dbReference>
<evidence type="ECO:0000256" key="1">
    <source>
        <dbReference type="ARBA" id="ARBA00009080"/>
    </source>
</evidence>
<dbReference type="Gene3D" id="1.10.1040.10">
    <property type="entry name" value="N-(1-d-carboxylethyl)-l-norvaline Dehydrogenase, domain 2"/>
    <property type="match status" value="1"/>
</dbReference>
<dbReference type="Gene3D" id="3.40.50.720">
    <property type="entry name" value="NAD(P)-binding Rossmann-like Domain"/>
    <property type="match status" value="1"/>
</dbReference>
<dbReference type="InterPro" id="IPR029154">
    <property type="entry name" value="HIBADH-like_NADP-bd"/>
</dbReference>
<evidence type="ECO:0000259" key="5">
    <source>
        <dbReference type="Pfam" id="PF14833"/>
    </source>
</evidence>
<dbReference type="NCBIfam" id="TIGR01505">
    <property type="entry name" value="tartro_sem_red"/>
    <property type="match status" value="1"/>
</dbReference>
<keyword evidence="2 6" id="KW-0560">Oxidoreductase</keyword>
<dbReference type="InterPro" id="IPR002204">
    <property type="entry name" value="3-OH-isobutyrate_DH-rel_CS"/>
</dbReference>
<dbReference type="RefSeq" id="WP_253052505.1">
    <property type="nucleotide sequence ID" value="NZ_JAMXWN010000002.1"/>
</dbReference>
<dbReference type="InterPro" id="IPR013328">
    <property type="entry name" value="6PGD_dom2"/>
</dbReference>
<dbReference type="PROSITE" id="PS00895">
    <property type="entry name" value="3_HYDROXYISOBUT_DH"/>
    <property type="match status" value="1"/>
</dbReference>
<dbReference type="Proteomes" id="UP001596267">
    <property type="component" value="Unassembled WGS sequence"/>
</dbReference>
<dbReference type="Pfam" id="PF14833">
    <property type="entry name" value="NAD_binding_11"/>
    <property type="match status" value="1"/>
</dbReference>
<sequence length="306" mass="32045">MEKTIGFIGLGIMGKPMARNLIRANYSLMVHDLNRSAVDELVQLGASAASSAKEVAENCKVIITMLPKGQHVKMVALGSNGIIEGAQPGTIVIDMSSITPAESIDIAKGLAEHKIEMLDAPVSGGEPKAIDGTLAIMVGGNQTVFESVRNVLDAMGASVTLVGGTGCGSTAKLANQIIVNLNIAAMSEALVLAAKAGINIEKMYEAIRGGLAGSTVLDAKVPMILERNFNPGGKIAINMKDITNVIATSHDLDVPLPLTSQLLEIFHALKADGKVNLDHSGIIQFYEKVANVTVNRTNEKLVAKKG</sequence>
<dbReference type="InterPro" id="IPR006115">
    <property type="entry name" value="6PGDH_NADP-bd"/>
</dbReference>
<evidence type="ECO:0000256" key="2">
    <source>
        <dbReference type="ARBA" id="ARBA00023002"/>
    </source>
</evidence>
<dbReference type="EMBL" id="JBHSTQ010000003">
    <property type="protein sequence ID" value="MFC6385864.1"/>
    <property type="molecule type" value="Genomic_DNA"/>
</dbReference>
<comment type="similarity">
    <text evidence="1">Belongs to the HIBADH-related family.</text>
</comment>
<dbReference type="SUPFAM" id="SSF48179">
    <property type="entry name" value="6-phosphogluconate dehydrogenase C-terminal domain-like"/>
    <property type="match status" value="1"/>
</dbReference>
<feature type="domain" description="6-phosphogluconate dehydrogenase NADP-binding" evidence="4">
    <location>
        <begin position="4"/>
        <end position="163"/>
    </location>
</feature>
<evidence type="ECO:0000313" key="6">
    <source>
        <dbReference type="EMBL" id="MFC6385864.1"/>
    </source>
</evidence>